<gene>
    <name evidence="1" type="ORF">V1517DRAFT_314474</name>
</gene>
<protein>
    <submittedName>
        <fullName evidence="1">Uncharacterized protein</fullName>
    </submittedName>
</protein>
<keyword evidence="2" id="KW-1185">Reference proteome</keyword>
<organism evidence="1 2">
    <name type="scientific">Lipomyces orientalis</name>
    <dbReference type="NCBI Taxonomy" id="1233043"/>
    <lineage>
        <taxon>Eukaryota</taxon>
        <taxon>Fungi</taxon>
        <taxon>Dikarya</taxon>
        <taxon>Ascomycota</taxon>
        <taxon>Saccharomycotina</taxon>
        <taxon>Lipomycetes</taxon>
        <taxon>Lipomycetales</taxon>
        <taxon>Lipomycetaceae</taxon>
        <taxon>Lipomyces</taxon>
    </lineage>
</organism>
<evidence type="ECO:0000313" key="1">
    <source>
        <dbReference type="EMBL" id="KAK9325559.1"/>
    </source>
</evidence>
<reference evidence="2" key="1">
    <citation type="journal article" date="2024" name="Front. Bioeng. Biotechnol.">
        <title>Genome-scale model development and genomic sequencing of the oleaginous clade Lipomyces.</title>
        <authorList>
            <person name="Czajka J.J."/>
            <person name="Han Y."/>
            <person name="Kim J."/>
            <person name="Mondo S.J."/>
            <person name="Hofstad B.A."/>
            <person name="Robles A."/>
            <person name="Haridas S."/>
            <person name="Riley R."/>
            <person name="LaButti K."/>
            <person name="Pangilinan J."/>
            <person name="Andreopoulos W."/>
            <person name="Lipzen A."/>
            <person name="Yan J."/>
            <person name="Wang M."/>
            <person name="Ng V."/>
            <person name="Grigoriev I.V."/>
            <person name="Spatafora J.W."/>
            <person name="Magnuson J.K."/>
            <person name="Baker S.E."/>
            <person name="Pomraning K.R."/>
        </authorList>
    </citation>
    <scope>NUCLEOTIDE SEQUENCE [LARGE SCALE GENOMIC DNA]</scope>
    <source>
        <strain evidence="2">CBS 10300</strain>
    </source>
</reference>
<dbReference type="EMBL" id="MU970040">
    <property type="protein sequence ID" value="KAK9325559.1"/>
    <property type="molecule type" value="Genomic_DNA"/>
</dbReference>
<sequence>MPPPRAGQPLQDQSPREKEIEILARKFTNAEIDDDLIRLSIQPSDPDFPFDLAYLHFTLLVPTAYPSTAPELTVINTDIPRGYALNVEHGFAEEISKPGLGSMTLVQMISSLDERLEEFLKAEKRETIKLVHVGRRNGNHASSMSITGVPEGPSQGSYADWGFDQNAVESLQMSDSPAENVPVAGSAATYTIAELQNASTRRQREIRQLQTRLPGAKLFSTDGTSGDASFTVPFDPANRDAVPVSLRQISTVRLIVPKLYGLVPAGIEFPSIDTAEARAVEANFAVHADHDRDFSLFAHMNFLAQNVTVLATQLPSAPAVDESAESESAVPGSRLERSGDDYRKPPEWDMLDDVVDDDVDDYGYDDPNWYVSEDDERGRYYGDSHDEDYYSHYSDEDASVADTEIEHSARHVNTDQQRPQGISINLSGLQLHNIGVVECTLLSIVVKCLRCKTEAEIRDIKPGHTSGANSISCAKCSAGFSVATLRTELMHENAVRLGYIDLVGCTPADMLPSSFMPSCGNCSEPLPGATGITGLSLAQTISTICRSCHTKMSIFIPQVKFSRVSDEQVPVMGAALKRVGPRLGIVAGTPLPLNGTCKHYKRSTRWFRFSCCNRVFPCDKCHNEQSDHAEEHASRMICGMCSREQNYQPEVCAYCRHSFFRKNTGFWEGGRGTRDKVKMSRKDPRKYKRRAAQV</sequence>
<comment type="caution">
    <text evidence="1">The sequence shown here is derived from an EMBL/GenBank/DDBJ whole genome shotgun (WGS) entry which is preliminary data.</text>
</comment>
<dbReference type="Proteomes" id="UP001489719">
    <property type="component" value="Unassembled WGS sequence"/>
</dbReference>
<accession>A0ACC3TWJ4</accession>
<proteinExistence type="predicted"/>
<name>A0ACC3TWJ4_9ASCO</name>
<evidence type="ECO:0000313" key="2">
    <source>
        <dbReference type="Proteomes" id="UP001489719"/>
    </source>
</evidence>